<dbReference type="Proteomes" id="UP000252706">
    <property type="component" value="Unassembled WGS sequence"/>
</dbReference>
<comment type="caution">
    <text evidence="1">The sequence shown here is derived from an EMBL/GenBank/DDBJ whole genome shotgun (WGS) entry which is preliminary data.</text>
</comment>
<dbReference type="AlphaFoldDB" id="A0A366X5U7"/>
<dbReference type="EMBL" id="QOCE01000022">
    <property type="protein sequence ID" value="RBW57041.1"/>
    <property type="molecule type" value="Genomic_DNA"/>
</dbReference>
<dbReference type="InterPro" id="IPR029063">
    <property type="entry name" value="SAM-dependent_MTases_sf"/>
</dbReference>
<dbReference type="SUPFAM" id="SSF53335">
    <property type="entry name" value="S-adenosyl-L-methionine-dependent methyltransferases"/>
    <property type="match status" value="1"/>
</dbReference>
<gene>
    <name evidence="1" type="ORF">DS909_08540</name>
</gene>
<accession>A0A366X5U7</accession>
<name>A0A366X5U7_9RHOB</name>
<evidence type="ECO:0008006" key="3">
    <source>
        <dbReference type="Google" id="ProtNLM"/>
    </source>
</evidence>
<evidence type="ECO:0000313" key="2">
    <source>
        <dbReference type="Proteomes" id="UP000252706"/>
    </source>
</evidence>
<reference evidence="1 2" key="1">
    <citation type="submission" date="2018-07" db="EMBL/GenBank/DDBJ databases">
        <title>Modular assembly of carbohydrate-degrading microbial communities in the ocean.</title>
        <authorList>
            <person name="Enke T.N."/>
            <person name="Datta M.S."/>
            <person name="Schwartzman J.A."/>
            <person name="Cermak N."/>
            <person name="Schmitz D.A."/>
            <person name="Barrere J."/>
            <person name="Cordero O.X."/>
        </authorList>
    </citation>
    <scope>NUCLEOTIDE SEQUENCE [LARGE SCALE GENOMIC DNA]</scope>
    <source>
        <strain evidence="1 2">C3M10</strain>
    </source>
</reference>
<sequence>MLTRLRERFLNQLTSPHNIQGFEFSSDTASPLRWELNEISNLVPREAGLRFDISSVSAVTRDQIENNRYSVQAINQITTLSPPPPDVPFINFGGGMGIIDCIQNQRMKTPEAHISVEGNPYACRISERNRDLNNCSYKILNAALCYKPSVDFFMPSPRNELITNGGIDDRFILRGVGGQKLTVPGVSLRDILHSYDLGNRIAICVDIAGAETAFVQRELELITSVADWLMIRWHYPNERTHPECIRGALCKRALKQRMIFDKENSTSRLSLFYRK</sequence>
<organism evidence="1 2">
    <name type="scientific">Phaeobacter gallaeciensis</name>
    <dbReference type="NCBI Taxonomy" id="60890"/>
    <lineage>
        <taxon>Bacteria</taxon>
        <taxon>Pseudomonadati</taxon>
        <taxon>Pseudomonadota</taxon>
        <taxon>Alphaproteobacteria</taxon>
        <taxon>Rhodobacterales</taxon>
        <taxon>Roseobacteraceae</taxon>
        <taxon>Phaeobacter</taxon>
    </lineage>
</organism>
<proteinExistence type="predicted"/>
<evidence type="ECO:0000313" key="1">
    <source>
        <dbReference type="EMBL" id="RBW57041.1"/>
    </source>
</evidence>
<protein>
    <recommendedName>
        <fullName evidence="3">FkbM family methyltransferase</fullName>
    </recommendedName>
</protein>